<proteinExistence type="predicted"/>
<organism evidence="1 2">
    <name type="scientific">Echinicola soli</name>
    <dbReference type="NCBI Taxonomy" id="2591634"/>
    <lineage>
        <taxon>Bacteria</taxon>
        <taxon>Pseudomonadati</taxon>
        <taxon>Bacteroidota</taxon>
        <taxon>Cytophagia</taxon>
        <taxon>Cytophagales</taxon>
        <taxon>Cyclobacteriaceae</taxon>
        <taxon>Echinicola</taxon>
    </lineage>
</organism>
<keyword evidence="2" id="KW-1185">Reference proteome</keyword>
<accession>A0A514CFS0</accession>
<dbReference type="PROSITE" id="PS51257">
    <property type="entry name" value="PROKAR_LIPOPROTEIN"/>
    <property type="match status" value="1"/>
</dbReference>
<name>A0A514CFS0_9BACT</name>
<reference evidence="1 2" key="1">
    <citation type="submission" date="2019-06" db="EMBL/GenBank/DDBJ databases">
        <title>Echinicola alkalisoli sp. nov. isolated from saline soil.</title>
        <authorList>
            <person name="Sun J.-Q."/>
            <person name="Xu L."/>
        </authorList>
    </citation>
    <scope>NUCLEOTIDE SEQUENCE [LARGE SCALE GENOMIC DNA]</scope>
    <source>
        <strain evidence="1 2">LN3S3</strain>
    </source>
</reference>
<dbReference type="AlphaFoldDB" id="A0A514CFS0"/>
<dbReference type="EMBL" id="CP041253">
    <property type="protein sequence ID" value="QDH78658.1"/>
    <property type="molecule type" value="Genomic_DNA"/>
</dbReference>
<dbReference type="Proteomes" id="UP000316614">
    <property type="component" value="Chromosome"/>
</dbReference>
<dbReference type="OrthoDB" id="727757at2"/>
<sequence length="482" mass="52975">MKKLLTIQAIASALFLAGCNDDKEGDTPVPPSAEVELTNHSKTPVFLKLKSGFEDVEIYNLLTSEDQLENTPAFVYGSMADGAGLMKNDDGTFTLLNNIEADYSVARIAFDETFKPVGGEYILNAEATAATAQCSGSLITLEEHGFGPLYLSGGEWGGNSKGVFMTDPSKDPADAQTATMLPALGQWSVENAVAIGKEAYPGKTVVFVGDDTSDNETPSGQVAMYVGDQGDLSNGKLYGMKVTSPGITYEMDMEEGEEYEVEFSEYQERTYDELEQESREKGFMGFSRVEDIDWRRGSAENNREIYFAVTGRKNDALLNKGTFYGRVYKLVLDSEDPTKATISCVLDGDKPDGKAKAFHSPDNILVTENYVYIQEDPNGYFDQSDKMHFAQLYQYDINSGDLKTVLECDQEAAAAQNYGTDEDIWEITGMIDVSDILGVDETFLMITQNHGWEDEAFTDPNANANTDSNEGSMLFVLKGLNR</sequence>
<evidence type="ECO:0000313" key="2">
    <source>
        <dbReference type="Proteomes" id="UP000316614"/>
    </source>
</evidence>
<protein>
    <submittedName>
        <fullName evidence="1">Phosphatase</fullName>
    </submittedName>
</protein>
<evidence type="ECO:0000313" key="1">
    <source>
        <dbReference type="EMBL" id="QDH78658.1"/>
    </source>
</evidence>
<dbReference type="KEGG" id="echi:FKX85_06260"/>
<gene>
    <name evidence="1" type="ORF">FKX85_06260</name>
</gene>
<dbReference type="RefSeq" id="WP_141613912.1">
    <property type="nucleotide sequence ID" value="NZ_CP041253.1"/>
</dbReference>